<sequence length="521" mass="59196">MKARRRHGSVNVELPFTYALFSAVDICEDDLLDFTGSEDREKDPELKEFRRKRDSKLGRSDLPSHYSSYIHFKSPCDSVAGTSIVTDCTVNENGNFARVDDEAQHIWLISKRNGETAPSALKFSTAGDFLLYTEKNSLSLPKAPRGSPTASNDPVSVSDVPAKWLDIQTVNRSVITDILSHFPISTDTVDHCCYPDDVDRIVAHSALGYFYFNLMCTPITANCNRRSIQPKSVIQHRLEAVMSDLPMPSFPASVAVSVILFPDWIVTVHEKPFHELDDLLRFILINCANISPIAHNQRVMQVMTAPFIFASLFQIVVGHLLDSESLTTMADRIGDLVFLSKHDQGGNEEVVQRITNVRRCFTEYAAELTRREYIVNLLLQTHMMDSFLTRDEVVFKQLESAQGYLQRMSDEVGDCRDTVALTNWYQNVNNMWQLLQYGNKALRQTILFTELINIMYPIITFQTVFSLNVPVPFGYYEESGAGSLNAFFVIMGIVLFFMLLCGRAMYALWHKRRWSTRLLAS</sequence>
<evidence type="ECO:0000313" key="2">
    <source>
        <dbReference type="EMBL" id="CCC93703.1"/>
    </source>
</evidence>
<keyword evidence="1" id="KW-1133">Transmembrane helix</keyword>
<keyword evidence="1" id="KW-0812">Transmembrane</keyword>
<evidence type="ECO:0000256" key="1">
    <source>
        <dbReference type="SAM" id="Phobius"/>
    </source>
</evidence>
<dbReference type="SUPFAM" id="SSF143865">
    <property type="entry name" value="CorA soluble domain-like"/>
    <property type="match status" value="1"/>
</dbReference>
<feature type="transmembrane region" description="Helical" evidence="1">
    <location>
        <begin position="446"/>
        <end position="467"/>
    </location>
</feature>
<feature type="transmembrane region" description="Helical" evidence="1">
    <location>
        <begin position="487"/>
        <end position="509"/>
    </location>
</feature>
<dbReference type="EMBL" id="HE575323">
    <property type="protein sequence ID" value="CCC93703.1"/>
    <property type="molecule type" value="Genomic_DNA"/>
</dbReference>
<dbReference type="PANTHER" id="PTHR21535:SF92">
    <property type="entry name" value="CATION TRANSPORTER"/>
    <property type="match status" value="1"/>
</dbReference>
<proteinExistence type="predicted"/>
<protein>
    <submittedName>
        <fullName evidence="2">Uncharacterized protein TCIL3000_10_4660</fullName>
    </submittedName>
</protein>
<name>G0UWD7_TRYCI</name>
<gene>
    <name evidence="2" type="ORF">TCIL3000_10_4660</name>
</gene>
<reference evidence="2" key="1">
    <citation type="journal article" date="2012" name="Proc. Natl. Acad. Sci. U.S.A.">
        <title>Antigenic diversity is generated by distinct evolutionary mechanisms in African trypanosome species.</title>
        <authorList>
            <person name="Jackson A.P."/>
            <person name="Berry A."/>
            <person name="Aslett M."/>
            <person name="Allison H.C."/>
            <person name="Burton P."/>
            <person name="Vavrova-Anderson J."/>
            <person name="Brown R."/>
            <person name="Browne H."/>
            <person name="Corton N."/>
            <person name="Hauser H."/>
            <person name="Gamble J."/>
            <person name="Gilderthorp R."/>
            <person name="Marcello L."/>
            <person name="McQuillan J."/>
            <person name="Otto T.D."/>
            <person name="Quail M.A."/>
            <person name="Sanders M.J."/>
            <person name="van Tonder A."/>
            <person name="Ginger M.L."/>
            <person name="Field M.C."/>
            <person name="Barry J.D."/>
            <person name="Hertz-Fowler C."/>
            <person name="Berriman M."/>
        </authorList>
    </citation>
    <scope>NUCLEOTIDE SEQUENCE</scope>
    <source>
        <strain evidence="2">IL3000</strain>
    </source>
</reference>
<accession>G0UWD7</accession>
<dbReference type="AlphaFoldDB" id="G0UWD7"/>
<organism evidence="2">
    <name type="scientific">Trypanosoma congolense (strain IL3000)</name>
    <dbReference type="NCBI Taxonomy" id="1068625"/>
    <lineage>
        <taxon>Eukaryota</taxon>
        <taxon>Discoba</taxon>
        <taxon>Euglenozoa</taxon>
        <taxon>Kinetoplastea</taxon>
        <taxon>Metakinetoplastina</taxon>
        <taxon>Trypanosomatida</taxon>
        <taxon>Trypanosomatidae</taxon>
        <taxon>Trypanosoma</taxon>
        <taxon>Nannomonas</taxon>
    </lineage>
</organism>
<dbReference type="PANTHER" id="PTHR21535">
    <property type="entry name" value="MAGNESIUM AND COBALT TRANSPORT PROTEIN/MITOCHONDRIAL IMPORT INNER MEMBRANE TRANSLOCASE SUBUNIT TIM8"/>
    <property type="match status" value="1"/>
</dbReference>
<dbReference type="VEuPathDB" id="TriTrypDB:TcIL3000_10_4660"/>
<dbReference type="InterPro" id="IPR045861">
    <property type="entry name" value="CorA_cytoplasmic_dom"/>
</dbReference>
<keyword evidence="1" id="KW-0472">Membrane</keyword>